<accession>A0AAV4LY20</accession>
<dbReference type="EMBL" id="BPLF01000003">
    <property type="protein sequence ID" value="GIX64527.1"/>
    <property type="molecule type" value="Genomic_DNA"/>
</dbReference>
<dbReference type="GeneID" id="94196008"/>
<organism evidence="1 2">
    <name type="scientific">Babesia caballi</name>
    <dbReference type="NCBI Taxonomy" id="5871"/>
    <lineage>
        <taxon>Eukaryota</taxon>
        <taxon>Sar</taxon>
        <taxon>Alveolata</taxon>
        <taxon>Apicomplexa</taxon>
        <taxon>Aconoidasida</taxon>
        <taxon>Piroplasmida</taxon>
        <taxon>Babesiidae</taxon>
        <taxon>Babesia</taxon>
    </lineage>
</organism>
<dbReference type="RefSeq" id="XP_067716596.1">
    <property type="nucleotide sequence ID" value="XM_067860495.1"/>
</dbReference>
<name>A0AAV4LY20_BABCB</name>
<dbReference type="Proteomes" id="UP001497744">
    <property type="component" value="Unassembled WGS sequence"/>
</dbReference>
<keyword evidence="2" id="KW-1185">Reference proteome</keyword>
<evidence type="ECO:0000313" key="2">
    <source>
        <dbReference type="Proteomes" id="UP001497744"/>
    </source>
</evidence>
<gene>
    <name evidence="1" type="ORF">BcabD6B2_39620</name>
</gene>
<protein>
    <submittedName>
        <fullName evidence="1">Variant erythrocyte surface antigen-1 family protein</fullName>
    </submittedName>
</protein>
<evidence type="ECO:0000313" key="1">
    <source>
        <dbReference type="EMBL" id="GIX64527.1"/>
    </source>
</evidence>
<reference evidence="1 2" key="1">
    <citation type="submission" date="2021-06" db="EMBL/GenBank/DDBJ databases">
        <title>Genome sequence of Babesia caballi.</title>
        <authorList>
            <person name="Yamagishi J."/>
            <person name="Kidaka T."/>
            <person name="Ochi A."/>
        </authorList>
    </citation>
    <scope>NUCLEOTIDE SEQUENCE [LARGE SCALE GENOMIC DNA]</scope>
    <source>
        <strain evidence="1">USDA-D6B2</strain>
    </source>
</reference>
<sequence>MRHNNYSLSSITHLLTTAIYVATNSPPSWFAFHLVAPKLNFSLPKSPHPGLILRNWILRVTGKDGGGGGSSSVNGAEQLAKAITELPDFKAAIEAAAKKLNESGGGDVINVSQALEKLSTPGYLEELIKKLADVLRAFIGYGSNNGIANVIDSLQQLRKGVLMFLSELIRKLSGQHKLTGVNDKDRVSDTLSGAVGKGKSDFDVAIEKVKGISGNGGSISNVVDALQKVKELTNKQTVNEFADAVSQFMTGVLKAVKEVSTNSEIQSLCTSLPALVTAYGKQNNEITTMVKAVETHNNKINHAGRTNTLEQVLASAVHNGTDSLLKQLKKDGYKSSYSSTHNWNSTTDINKISQIFFGCLPLYYYWLTYLYWKCKQTCKNGGWDTETLNRPTLKTFMVGQGYVADHLSTQKGSNIAILLEALGMSSTVTTSITSSHTDLLNELKFVLFPVCGIVATV</sequence>
<proteinExistence type="predicted"/>
<dbReference type="AlphaFoldDB" id="A0AAV4LY20"/>
<comment type="caution">
    <text evidence="1">The sequence shown here is derived from an EMBL/GenBank/DDBJ whole genome shotgun (WGS) entry which is preliminary data.</text>
</comment>